<sequence length="580" mass="68993">MPCSQKKRETIMPVKTLDVIFRRRYVPNTQHYFTDRKYANANTAREFLQRGNHFKGPKSSKLLSYIKYSDRKVKVTARERSSLPLHLKGSSKIAAMRDLTQRLFIKEPPDEVKAIVEVDPEFYSVIEGRPLRKFDDITLYMNKIRSYAMIRQQIGYREDLVLSISKSITEEKDSYEKLCQQYKKQVKHFQRFLTDDYRKSTMIVAHSEKIHQLLLDKEIEYISYVSKTTILRNILFKLDAIRGILKTYRSFLMFIAPLPWRRQNDEILMAHDRNTSLKYDSGHFETIELDELDIDNIIERATAELKDPPKNIIYFNDPQEVMNIFSNIQLQSREYLMMLCTTDGLHHQLQSNIKILKQELEDKIVMFQHYINDKNELLSEQEEMEQFLQLKFFRILYGFFYDTVASPETLKLKLCIEFVYEQVFKKCEEGHQSLRDTMKVLELLYEDYCLRLDSLDFKTVKKAQAELYAQDLKLMRKAYKAERELKAFREMTNALNKAFQPPDKYKQPEYKNLTHMKPALAPVSNEADRKKSSNLTAVERENLILFTEWCEGMDPEPYLEQYNMYVKPTFEKLSEEKSYL</sequence>
<gene>
    <name evidence="1" type="ORF">JYU34_021299</name>
</gene>
<keyword evidence="2" id="KW-1185">Reference proteome</keyword>
<accession>A0ABQ7PT90</accession>
<evidence type="ECO:0000313" key="2">
    <source>
        <dbReference type="Proteomes" id="UP000823941"/>
    </source>
</evidence>
<evidence type="ECO:0000313" key="1">
    <source>
        <dbReference type="EMBL" id="KAG7296197.1"/>
    </source>
</evidence>
<comment type="caution">
    <text evidence="1">The sequence shown here is derived from an EMBL/GenBank/DDBJ whole genome shotgun (WGS) entry which is preliminary data.</text>
</comment>
<dbReference type="Proteomes" id="UP000823941">
    <property type="component" value="Chromosome 29"/>
</dbReference>
<organism evidence="1 2">
    <name type="scientific">Plutella xylostella</name>
    <name type="common">Diamondback moth</name>
    <name type="synonym">Plutella maculipennis</name>
    <dbReference type="NCBI Taxonomy" id="51655"/>
    <lineage>
        <taxon>Eukaryota</taxon>
        <taxon>Metazoa</taxon>
        <taxon>Ecdysozoa</taxon>
        <taxon>Arthropoda</taxon>
        <taxon>Hexapoda</taxon>
        <taxon>Insecta</taxon>
        <taxon>Pterygota</taxon>
        <taxon>Neoptera</taxon>
        <taxon>Endopterygota</taxon>
        <taxon>Lepidoptera</taxon>
        <taxon>Glossata</taxon>
        <taxon>Ditrysia</taxon>
        <taxon>Yponomeutoidea</taxon>
        <taxon>Plutellidae</taxon>
        <taxon>Plutella</taxon>
    </lineage>
</organism>
<protein>
    <submittedName>
        <fullName evidence="1">Uncharacterized protein</fullName>
    </submittedName>
</protein>
<name>A0ABQ7PT90_PLUXY</name>
<proteinExistence type="predicted"/>
<reference evidence="1 2" key="1">
    <citation type="submission" date="2021-06" db="EMBL/GenBank/DDBJ databases">
        <title>A haploid diamondback moth (Plutella xylostella L.) genome assembly resolves 31 chromosomes and identifies a diamide resistance mutation.</title>
        <authorList>
            <person name="Ward C.M."/>
            <person name="Perry K.D."/>
            <person name="Baker G."/>
            <person name="Powis K."/>
            <person name="Heckel D.G."/>
            <person name="Baxter S.W."/>
        </authorList>
    </citation>
    <scope>NUCLEOTIDE SEQUENCE [LARGE SCALE GENOMIC DNA]</scope>
    <source>
        <strain evidence="1 2">LV</strain>
        <tissue evidence="1">Single pupa</tissue>
    </source>
</reference>
<dbReference type="EMBL" id="JAHIBW010000029">
    <property type="protein sequence ID" value="KAG7296197.1"/>
    <property type="molecule type" value="Genomic_DNA"/>
</dbReference>